<feature type="region of interest" description="Disordered" evidence="1">
    <location>
        <begin position="34"/>
        <end position="61"/>
    </location>
</feature>
<accession>A0A427Y1D0</accession>
<dbReference type="STRING" id="105984.A0A427Y1D0"/>
<keyword evidence="3" id="KW-0732">Signal</keyword>
<feature type="compositionally biased region" description="Low complexity" evidence="1">
    <location>
        <begin position="129"/>
        <end position="150"/>
    </location>
</feature>
<feature type="compositionally biased region" description="Low complexity" evidence="1">
    <location>
        <begin position="43"/>
        <end position="61"/>
    </location>
</feature>
<feature type="signal peptide" evidence="3">
    <location>
        <begin position="1"/>
        <end position="30"/>
    </location>
</feature>
<dbReference type="Proteomes" id="UP000279236">
    <property type="component" value="Unassembled WGS sequence"/>
</dbReference>
<dbReference type="OrthoDB" id="2804493at2759"/>
<dbReference type="GeneID" id="39590968"/>
<dbReference type="AlphaFoldDB" id="A0A427Y1D0"/>
<dbReference type="PROSITE" id="PS51318">
    <property type="entry name" value="TAT"/>
    <property type="match status" value="1"/>
</dbReference>
<feature type="chain" id="PRO_5019311033" description="Transmembrane protein" evidence="3">
    <location>
        <begin position="31"/>
        <end position="480"/>
    </location>
</feature>
<feature type="region of interest" description="Disordered" evidence="1">
    <location>
        <begin position="434"/>
        <end position="480"/>
    </location>
</feature>
<feature type="region of interest" description="Disordered" evidence="1">
    <location>
        <begin position="363"/>
        <end position="413"/>
    </location>
</feature>
<feature type="transmembrane region" description="Helical" evidence="2">
    <location>
        <begin position="87"/>
        <end position="109"/>
    </location>
</feature>
<evidence type="ECO:0000256" key="2">
    <source>
        <dbReference type="SAM" id="Phobius"/>
    </source>
</evidence>
<feature type="compositionally biased region" description="Low complexity" evidence="1">
    <location>
        <begin position="438"/>
        <end position="480"/>
    </location>
</feature>
<feature type="compositionally biased region" description="Basic and acidic residues" evidence="1">
    <location>
        <begin position="193"/>
        <end position="207"/>
    </location>
</feature>
<feature type="compositionally biased region" description="Low complexity" evidence="1">
    <location>
        <begin position="363"/>
        <end position="399"/>
    </location>
</feature>
<name>A0A427Y1D0_9TREE</name>
<feature type="region of interest" description="Disordered" evidence="1">
    <location>
        <begin position="128"/>
        <end position="220"/>
    </location>
</feature>
<protein>
    <recommendedName>
        <fullName evidence="6">Transmembrane protein</fullName>
    </recommendedName>
</protein>
<feature type="compositionally biased region" description="Basic and acidic residues" evidence="1">
    <location>
        <begin position="163"/>
        <end position="175"/>
    </location>
</feature>
<evidence type="ECO:0000313" key="4">
    <source>
        <dbReference type="EMBL" id="RSH84887.1"/>
    </source>
</evidence>
<evidence type="ECO:0008006" key="6">
    <source>
        <dbReference type="Google" id="ProtNLM"/>
    </source>
</evidence>
<comment type="caution">
    <text evidence="4">The sequence shown here is derived from an EMBL/GenBank/DDBJ whole genome shotgun (WGS) entry which is preliminary data.</text>
</comment>
<keyword evidence="2" id="KW-0472">Membrane</keyword>
<proteinExistence type="predicted"/>
<keyword evidence="2" id="KW-0812">Transmembrane</keyword>
<dbReference type="EMBL" id="RSCE01000003">
    <property type="protein sequence ID" value="RSH84887.1"/>
    <property type="molecule type" value="Genomic_DNA"/>
</dbReference>
<evidence type="ECO:0000256" key="1">
    <source>
        <dbReference type="SAM" id="MobiDB-lite"/>
    </source>
</evidence>
<evidence type="ECO:0000256" key="3">
    <source>
        <dbReference type="SAM" id="SignalP"/>
    </source>
</evidence>
<dbReference type="InterPro" id="IPR006311">
    <property type="entry name" value="TAT_signal"/>
</dbReference>
<organism evidence="4 5">
    <name type="scientific">Apiotrichum porosum</name>
    <dbReference type="NCBI Taxonomy" id="105984"/>
    <lineage>
        <taxon>Eukaryota</taxon>
        <taxon>Fungi</taxon>
        <taxon>Dikarya</taxon>
        <taxon>Basidiomycota</taxon>
        <taxon>Agaricomycotina</taxon>
        <taxon>Tremellomycetes</taxon>
        <taxon>Trichosporonales</taxon>
        <taxon>Trichosporonaceae</taxon>
        <taxon>Apiotrichum</taxon>
    </lineage>
</organism>
<dbReference type="RefSeq" id="XP_028478335.1">
    <property type="nucleotide sequence ID" value="XM_028621883.1"/>
</dbReference>
<keyword evidence="2" id="KW-1133">Transmembrane helix</keyword>
<evidence type="ECO:0000313" key="5">
    <source>
        <dbReference type="Proteomes" id="UP000279236"/>
    </source>
</evidence>
<reference evidence="4 5" key="1">
    <citation type="submission" date="2018-11" db="EMBL/GenBank/DDBJ databases">
        <title>Genome sequence of Apiotrichum porosum DSM 27194.</title>
        <authorList>
            <person name="Aliyu H."/>
            <person name="Gorte O."/>
            <person name="Ochsenreither K."/>
        </authorList>
    </citation>
    <scope>NUCLEOTIDE SEQUENCE [LARGE SCALE GENOMIC DNA]</scope>
    <source>
        <strain evidence="4 5">DSM 27194</strain>
    </source>
</reference>
<sequence length="480" mass="48711">MTMTTTTSRRHTLRVLSPALALALLAAVTAAPVHPAPRDSANTTSISTGLSSPSSASPPTTATASVSAAAAASSTDSSSGGMSMSTMVGVFVPVFCGLIIFCFALYCLGWGAGRKYRYRLNDMYRNRHSTSASPGASGSSTPSTAAAAGGAATGAGGRRTRRARGDAPRRTESGRSVRTLPVYTKEAGDEETVLLRRDPSARRRAEDRDSDSDSFASGDEEGIHLMPTLMEGDETSTSLRTVPSNLAPLTVNGSTATLGHAHAHGYGHAHRPSEADITDLTGMPGLALAERAWDEPPYFEPDFNVYLGDPQAHPPSWDTVQNEVRRDGAARSMDVARGVIGGGGDSGVAVVVPEASAAVVPETVAASAEPGAEPTAESTAEATAEPAAEPAAQSAAEPAAEPPSTVPAAPGPDVELMDLAAEPAVVLMDMLPSPATPVAPVETGAEAEAEAQAPAETGSTSATATPVSSSTASAPSPTTP</sequence>
<keyword evidence="5" id="KW-1185">Reference proteome</keyword>
<gene>
    <name evidence="4" type="ORF">EHS24_006425</name>
</gene>